<organism evidence="2 3">
    <name type="scientific">Dactylonectria estremocensis</name>
    <dbReference type="NCBI Taxonomy" id="1079267"/>
    <lineage>
        <taxon>Eukaryota</taxon>
        <taxon>Fungi</taxon>
        <taxon>Dikarya</taxon>
        <taxon>Ascomycota</taxon>
        <taxon>Pezizomycotina</taxon>
        <taxon>Sordariomycetes</taxon>
        <taxon>Hypocreomycetidae</taxon>
        <taxon>Hypocreales</taxon>
        <taxon>Nectriaceae</taxon>
        <taxon>Dactylonectria</taxon>
    </lineage>
</organism>
<keyword evidence="3" id="KW-1185">Reference proteome</keyword>
<feature type="compositionally biased region" description="Basic residues" evidence="1">
    <location>
        <begin position="334"/>
        <end position="343"/>
    </location>
</feature>
<protein>
    <recommendedName>
        <fullName evidence="4">Myb-like domain-containing protein</fullName>
    </recommendedName>
</protein>
<feature type="compositionally biased region" description="Polar residues" evidence="1">
    <location>
        <begin position="439"/>
        <end position="456"/>
    </location>
</feature>
<proteinExistence type="predicted"/>
<dbReference type="Proteomes" id="UP000717696">
    <property type="component" value="Unassembled WGS sequence"/>
</dbReference>
<accession>A0A9P9E212</accession>
<feature type="region of interest" description="Disordered" evidence="1">
    <location>
        <begin position="1"/>
        <end position="104"/>
    </location>
</feature>
<dbReference type="AlphaFoldDB" id="A0A9P9E212"/>
<dbReference type="EMBL" id="JAGMUU010000021">
    <property type="protein sequence ID" value="KAH7129613.1"/>
    <property type="molecule type" value="Genomic_DNA"/>
</dbReference>
<feature type="compositionally biased region" description="Polar residues" evidence="1">
    <location>
        <begin position="282"/>
        <end position="293"/>
    </location>
</feature>
<feature type="compositionally biased region" description="Basic residues" evidence="1">
    <location>
        <begin position="428"/>
        <end position="438"/>
    </location>
</feature>
<feature type="region of interest" description="Disordered" evidence="1">
    <location>
        <begin position="125"/>
        <end position="151"/>
    </location>
</feature>
<name>A0A9P9E212_9HYPO</name>
<feature type="compositionally biased region" description="Polar residues" evidence="1">
    <location>
        <begin position="125"/>
        <end position="135"/>
    </location>
</feature>
<evidence type="ECO:0000313" key="3">
    <source>
        <dbReference type="Proteomes" id="UP000717696"/>
    </source>
</evidence>
<evidence type="ECO:0000256" key="1">
    <source>
        <dbReference type="SAM" id="MobiDB-lite"/>
    </source>
</evidence>
<dbReference type="OrthoDB" id="5153959at2759"/>
<feature type="compositionally biased region" description="Basic and acidic residues" evidence="1">
    <location>
        <begin position="294"/>
        <end position="310"/>
    </location>
</feature>
<feature type="compositionally biased region" description="Polar residues" evidence="1">
    <location>
        <begin position="355"/>
        <end position="365"/>
    </location>
</feature>
<feature type="compositionally biased region" description="Polar residues" evidence="1">
    <location>
        <begin position="264"/>
        <end position="274"/>
    </location>
</feature>
<sequence>MTPTTTLDASRQKQQQAHPPSPSPAETSSPREDEDNGPSTSGVGASNEPIWILSDVDSDAEDDGDNGQDFDDSRSDATLPSIDSLAAQSQPRNTIHADSPSKVFGGIDVHYVDLTTARAIESDAVTSVASGSPRSSPHIAVNPPTPAQISQTPDLAHFTPDQAPCQGDDAPASGTLACHDDIPETPHRYPQRHISQDTSEGQGLATVDATEPSTVTGNATHVATPIPSSRSTPDPPTPACASQAPILAPLDTDDAPCRGDDMSVSATPSRQNSIPGAHDASPQRQPSFETPQGQDHETSDRGFEDVEAHVLSEGAPQSSSGARASPSRPLGPITRRRARRQTVHRLVQNDDDSSSDAGNESQGSESHLDRASLRRDKDYCPSHTEAEEMSLEGGEPNGEDQCPRKRRKVSRPSASLLRDAAARVERPRRGRPSLRSRGKITQASGILSPASSQATSDETEVTAVLASFEEWPLENASLKRITENGKTTFQVQFDWTPCTKHGHASSIVQDRVDLPSTPTRSRAKRVSAPRAKYTPQEDDLLIKLKKGKEMLAWPEIHQRFSEDYPGRSVESLQVHYSTKLKRRGRL</sequence>
<evidence type="ECO:0008006" key="4">
    <source>
        <dbReference type="Google" id="ProtNLM"/>
    </source>
</evidence>
<evidence type="ECO:0000313" key="2">
    <source>
        <dbReference type="EMBL" id="KAH7129613.1"/>
    </source>
</evidence>
<feature type="compositionally biased region" description="Basic and acidic residues" evidence="1">
    <location>
        <begin position="366"/>
        <end position="386"/>
    </location>
</feature>
<gene>
    <name evidence="2" type="ORF">B0J13DRAFT_139736</name>
</gene>
<feature type="compositionally biased region" description="Low complexity" evidence="1">
    <location>
        <begin position="314"/>
        <end position="328"/>
    </location>
</feature>
<feature type="compositionally biased region" description="Acidic residues" evidence="1">
    <location>
        <begin position="56"/>
        <end position="70"/>
    </location>
</feature>
<feature type="region of interest" description="Disordered" evidence="1">
    <location>
        <begin position="211"/>
        <end position="457"/>
    </location>
</feature>
<reference evidence="2" key="1">
    <citation type="journal article" date="2021" name="Nat. Commun.">
        <title>Genetic determinants of endophytism in the Arabidopsis root mycobiome.</title>
        <authorList>
            <person name="Mesny F."/>
            <person name="Miyauchi S."/>
            <person name="Thiergart T."/>
            <person name="Pickel B."/>
            <person name="Atanasova L."/>
            <person name="Karlsson M."/>
            <person name="Huettel B."/>
            <person name="Barry K.W."/>
            <person name="Haridas S."/>
            <person name="Chen C."/>
            <person name="Bauer D."/>
            <person name="Andreopoulos W."/>
            <person name="Pangilinan J."/>
            <person name="LaButti K."/>
            <person name="Riley R."/>
            <person name="Lipzen A."/>
            <person name="Clum A."/>
            <person name="Drula E."/>
            <person name="Henrissat B."/>
            <person name="Kohler A."/>
            <person name="Grigoriev I.V."/>
            <person name="Martin F.M."/>
            <person name="Hacquard S."/>
        </authorList>
    </citation>
    <scope>NUCLEOTIDE SEQUENCE</scope>
    <source>
        <strain evidence="2">MPI-CAGE-AT-0021</strain>
    </source>
</reference>
<comment type="caution">
    <text evidence="2">The sequence shown here is derived from an EMBL/GenBank/DDBJ whole genome shotgun (WGS) entry which is preliminary data.</text>
</comment>
<feature type="compositionally biased region" description="Polar residues" evidence="1">
    <location>
        <begin position="211"/>
        <end position="221"/>
    </location>
</feature>
<feature type="compositionally biased region" description="Low complexity" evidence="1">
    <location>
        <begin position="12"/>
        <end position="28"/>
    </location>
</feature>